<dbReference type="SMART" id="SM00968">
    <property type="entry name" value="SMC_hinge"/>
    <property type="match status" value="1"/>
</dbReference>
<keyword evidence="1 6" id="KW-0963">Cytoplasm</keyword>
<dbReference type="EMBL" id="AP025592">
    <property type="protein sequence ID" value="BDG08992.1"/>
    <property type="molecule type" value="Genomic_DNA"/>
</dbReference>
<keyword evidence="2 6" id="KW-0547">Nucleotide-binding</keyword>
<comment type="subunit">
    <text evidence="6">Homodimer.</text>
</comment>
<evidence type="ECO:0000256" key="5">
    <source>
        <dbReference type="ARBA" id="ARBA00023125"/>
    </source>
</evidence>
<feature type="domain" description="SMC hinge" evidence="8">
    <location>
        <begin position="531"/>
        <end position="648"/>
    </location>
</feature>
<evidence type="ECO:0000256" key="1">
    <source>
        <dbReference type="ARBA" id="ARBA00022490"/>
    </source>
</evidence>
<evidence type="ECO:0000256" key="4">
    <source>
        <dbReference type="ARBA" id="ARBA00023054"/>
    </source>
</evidence>
<dbReference type="Pfam" id="PF06470">
    <property type="entry name" value="SMC_hinge"/>
    <property type="match status" value="1"/>
</dbReference>
<accession>A0ABN6NAL5</accession>
<reference evidence="10" key="1">
    <citation type="journal article" date="2022" name="Int. J. Syst. Evol. Microbiol.">
        <title>Anaeromyxobacter oryzae sp. nov., Anaeromyxobacter diazotrophicus sp. nov. and Anaeromyxobacter paludicola sp. nov., isolated from paddy soils.</title>
        <authorList>
            <person name="Itoh H."/>
            <person name="Xu Z."/>
            <person name="Mise K."/>
            <person name="Masuda Y."/>
            <person name="Ushijima N."/>
            <person name="Hayakawa C."/>
            <person name="Shiratori Y."/>
            <person name="Senoo K."/>
        </authorList>
    </citation>
    <scope>NUCLEOTIDE SEQUENCE [LARGE SCALE GENOMIC DNA]</scope>
    <source>
        <strain evidence="10">Red630</strain>
    </source>
</reference>
<keyword evidence="10" id="KW-1185">Reference proteome</keyword>
<feature type="coiled-coil region" evidence="6">
    <location>
        <begin position="683"/>
        <end position="731"/>
    </location>
</feature>
<dbReference type="InterPro" id="IPR036277">
    <property type="entry name" value="SMC_hinge_sf"/>
</dbReference>
<evidence type="ECO:0000313" key="9">
    <source>
        <dbReference type="EMBL" id="BDG08992.1"/>
    </source>
</evidence>
<keyword evidence="4 6" id="KW-0175">Coiled coil</keyword>
<comment type="similarity">
    <text evidence="6">Belongs to the SMC family.</text>
</comment>
<evidence type="ECO:0000256" key="3">
    <source>
        <dbReference type="ARBA" id="ARBA00022840"/>
    </source>
</evidence>
<sequence>MRIKRLDITGFKSFMDRTVVAFDEGVTGVVGPNGCGKSNVADSIRWVLGEQSARQLRGRSMEDIIFNGSESKAPLSMAEVMITFENDRPAEVPAQFQGFSEITVGRRLFRTGESEYYINKAQARLMDVNDLFMGSGVGRTAYSIIEQGRIGQIVSARPEDRRSIIEEAAGITKYKKRREAAERKMEATEQNLLRVADIVQELGKQLESLNRQARKAEKYKAVKAQVRELELAQAAARYLELTATRRAAEQRHLEVKAEEAEVAARLAELEQSIEADRARLAEGEKQLQGLAEREHELASQERVSQVSTEAAARELEQIAERTRAQAAEVEALKAQAEALAAEREQLEEQRSQLSTLTGTDEQRLSEAEVTLRELGIEQGRAAQALEVSRGEAGAALGRASGHKSELAQVERRRADLKERLSRNRGENEQLAKKAAELDGSRSAHTEKLGKTRQMKLRLEEQRGAQEELLERTRAEFIQNEAKLITLREELGDKRARLNSLTEVLRNYEGYGRGVRSLMTRAGQGEQPARDKGIFGLVADVVSAPPEYENAVEAVLGERLQYVIVESHSQGVEAIDYLKTAAEGRASLIPVARLREHDAGGAEAERSHPGFVASCLDVVKYEPSYEKVVRFLLGDAVVVRDLPAALDLWQSSAVKKTLVTLDGEVLDPYGVVTGGPLEGEGHGALQRRREVAELEETVRQFEAEFSMAQERHRMLQARLLQLEAALKNLDKDGREKELALLEQEKDLVRVGEELERIAGRLGQLEAEKGQLDDALRALESEEEEHRVAGATAEAEQSRAEERAREAQQRLEQLRQQSDALTAQLMNLKVKVAADGERRESIGASLKRIEEARREVEERRGRLFAALSEGNARATELKGRIEGTTVDMGRVTAELAEVRDELARARGAHDASSEQVRTRDQEVRDLRRRAELISQHANESALTARENALALTHLEEQTRERCQAELKWEVARFHLEKPPTDADRERLDELKAQAERMGAINLTAIEEYDDLSKRHEFMAAQKADLEASLADLKSAIVKINRASRERFRETFDRVNEKFQAVFPRLFNGGRAGLVLTQPESGSELDAGVEIFAQPPGKKLQSVNLLSGGEKALTAVSLIFAIFLIKPTPFCLLDEVDAPLDEANVGRYNEMVKEMSKTSQFILITHNKRTMEMVDTLYGVTMQEPGVSKLVSVKLSQKAKEVAAA</sequence>
<evidence type="ECO:0000256" key="7">
    <source>
        <dbReference type="SAM" id="MobiDB-lite"/>
    </source>
</evidence>
<dbReference type="InterPro" id="IPR027417">
    <property type="entry name" value="P-loop_NTPase"/>
</dbReference>
<gene>
    <name evidence="6 9" type="primary">smc</name>
    <name evidence="9" type="ORF">AMPC_21050</name>
</gene>
<dbReference type="Gene3D" id="3.40.50.300">
    <property type="entry name" value="P-loop containing nucleotide triphosphate hydrolases"/>
    <property type="match status" value="2"/>
</dbReference>
<dbReference type="Gene3D" id="3.30.70.1620">
    <property type="match status" value="1"/>
</dbReference>
<protein>
    <recommendedName>
        <fullName evidence="6">Chromosome partition protein Smc</fullName>
    </recommendedName>
</protein>
<proteinExistence type="inferred from homology"/>
<dbReference type="PANTHER" id="PTHR43977">
    <property type="entry name" value="STRUCTURAL MAINTENANCE OF CHROMOSOMES PROTEIN 3"/>
    <property type="match status" value="1"/>
</dbReference>
<evidence type="ECO:0000313" key="10">
    <source>
        <dbReference type="Proteomes" id="UP001162734"/>
    </source>
</evidence>
<dbReference type="RefSeq" id="WP_248340553.1">
    <property type="nucleotide sequence ID" value="NZ_AP025592.1"/>
</dbReference>
<dbReference type="InterPro" id="IPR011890">
    <property type="entry name" value="SMC_prok"/>
</dbReference>
<dbReference type="SUPFAM" id="SSF75553">
    <property type="entry name" value="Smc hinge domain"/>
    <property type="match status" value="1"/>
</dbReference>
<dbReference type="InterPro" id="IPR024704">
    <property type="entry name" value="SMC"/>
</dbReference>
<comment type="subcellular location">
    <subcellularLocation>
        <location evidence="6">Cytoplasm</location>
    </subcellularLocation>
</comment>
<evidence type="ECO:0000256" key="6">
    <source>
        <dbReference type="HAMAP-Rule" id="MF_01894"/>
    </source>
</evidence>
<evidence type="ECO:0000256" key="2">
    <source>
        <dbReference type="ARBA" id="ARBA00022741"/>
    </source>
</evidence>
<dbReference type="HAMAP" id="MF_01894">
    <property type="entry name" value="Smc_prok"/>
    <property type="match status" value="1"/>
</dbReference>
<feature type="coiled-coil region" evidence="6">
    <location>
        <begin position="760"/>
        <end position="857"/>
    </location>
</feature>
<dbReference type="InterPro" id="IPR003395">
    <property type="entry name" value="RecF/RecN/SMC_N"/>
</dbReference>
<evidence type="ECO:0000259" key="8">
    <source>
        <dbReference type="SMART" id="SM00968"/>
    </source>
</evidence>
<feature type="binding site" evidence="6">
    <location>
        <begin position="32"/>
        <end position="39"/>
    </location>
    <ligand>
        <name>ATP</name>
        <dbReference type="ChEBI" id="CHEBI:30616"/>
    </ligand>
</feature>
<dbReference type="Gene3D" id="1.20.1060.20">
    <property type="match status" value="1"/>
</dbReference>
<dbReference type="SUPFAM" id="SSF52540">
    <property type="entry name" value="P-loop containing nucleoside triphosphate hydrolases"/>
    <property type="match status" value="1"/>
</dbReference>
<comment type="function">
    <text evidence="6">Required for chromosome condensation and partitioning.</text>
</comment>
<dbReference type="NCBIfam" id="TIGR02168">
    <property type="entry name" value="SMC_prok_B"/>
    <property type="match status" value="1"/>
</dbReference>
<feature type="coiled-coil region" evidence="6">
    <location>
        <begin position="171"/>
        <end position="359"/>
    </location>
</feature>
<keyword evidence="3 6" id="KW-0067">ATP-binding</keyword>
<dbReference type="InterPro" id="IPR010935">
    <property type="entry name" value="SMC_hinge"/>
</dbReference>
<comment type="domain">
    <text evidence="6">Contains large globular domains required for ATP hydrolysis at each terminus and a third globular domain forming a flexible hinge near the middle of the molecule. These domains are separated by coiled-coil structures.</text>
</comment>
<keyword evidence="5 6" id="KW-0238">DNA-binding</keyword>
<name>A0ABN6NAL5_9BACT</name>
<organism evidence="9 10">
    <name type="scientific">Anaeromyxobacter paludicola</name>
    <dbReference type="NCBI Taxonomy" id="2918171"/>
    <lineage>
        <taxon>Bacteria</taxon>
        <taxon>Pseudomonadati</taxon>
        <taxon>Myxococcota</taxon>
        <taxon>Myxococcia</taxon>
        <taxon>Myxococcales</taxon>
        <taxon>Cystobacterineae</taxon>
        <taxon>Anaeromyxobacteraceae</taxon>
        <taxon>Anaeromyxobacter</taxon>
    </lineage>
</organism>
<feature type="coiled-coil region" evidence="6">
    <location>
        <begin position="886"/>
        <end position="913"/>
    </location>
</feature>
<feature type="region of interest" description="Disordered" evidence="7">
    <location>
        <begin position="417"/>
        <end position="447"/>
    </location>
</feature>
<dbReference type="Proteomes" id="UP001162734">
    <property type="component" value="Chromosome"/>
</dbReference>
<dbReference type="CDD" id="cd03278">
    <property type="entry name" value="ABC_SMC_barmotin"/>
    <property type="match status" value="1"/>
</dbReference>
<dbReference type="Pfam" id="PF02463">
    <property type="entry name" value="SMC_N"/>
    <property type="match status" value="1"/>
</dbReference>
<dbReference type="PIRSF" id="PIRSF005719">
    <property type="entry name" value="SMC"/>
    <property type="match status" value="1"/>
</dbReference>